<reference evidence="3 4" key="1">
    <citation type="submission" date="2015-09" db="EMBL/GenBank/DDBJ databases">
        <title>Draft genome of the parasitic nematode Teladorsagia circumcincta isolate WARC Sus (inbred).</title>
        <authorList>
            <person name="Mitreva M."/>
        </authorList>
    </citation>
    <scope>NUCLEOTIDE SEQUENCE [LARGE SCALE GENOMIC DNA]</scope>
    <source>
        <strain evidence="3 4">S</strain>
    </source>
</reference>
<dbReference type="SUPFAM" id="SSF48371">
    <property type="entry name" value="ARM repeat"/>
    <property type="match status" value="1"/>
</dbReference>
<feature type="domain" description="Importin N-terminal" evidence="2">
    <location>
        <begin position="44"/>
        <end position="82"/>
    </location>
</feature>
<dbReference type="Pfam" id="PF03810">
    <property type="entry name" value="IBN_N"/>
    <property type="match status" value="1"/>
</dbReference>
<accession>A0A2G9THS4</accession>
<dbReference type="InterPro" id="IPR013598">
    <property type="entry name" value="Exportin-1/Importin-b-like"/>
</dbReference>
<dbReference type="EMBL" id="KZ371129">
    <property type="protein sequence ID" value="PIO57529.1"/>
    <property type="molecule type" value="Genomic_DNA"/>
</dbReference>
<dbReference type="PROSITE" id="PS50166">
    <property type="entry name" value="IMPORTIN_B_NT"/>
    <property type="match status" value="1"/>
</dbReference>
<dbReference type="GO" id="GO:0000056">
    <property type="term" value="P:ribosomal small subunit export from nucleus"/>
    <property type="evidence" value="ECO:0007669"/>
    <property type="project" value="TreeGrafter"/>
</dbReference>
<dbReference type="GO" id="GO:0005737">
    <property type="term" value="C:cytoplasm"/>
    <property type="evidence" value="ECO:0007669"/>
    <property type="project" value="TreeGrafter"/>
</dbReference>
<dbReference type="GO" id="GO:0005049">
    <property type="term" value="F:nuclear export signal receptor activity"/>
    <property type="evidence" value="ECO:0007669"/>
    <property type="project" value="InterPro"/>
</dbReference>
<dbReference type="Pfam" id="PF08389">
    <property type="entry name" value="Xpo1"/>
    <property type="match status" value="1"/>
</dbReference>
<dbReference type="InterPro" id="IPR011989">
    <property type="entry name" value="ARM-like"/>
</dbReference>
<evidence type="ECO:0000313" key="4">
    <source>
        <dbReference type="Proteomes" id="UP000230423"/>
    </source>
</evidence>
<feature type="non-terminal residue" evidence="3">
    <location>
        <position position="144"/>
    </location>
</feature>
<proteinExistence type="inferred from homology"/>
<dbReference type="InterPro" id="IPR016024">
    <property type="entry name" value="ARM-type_fold"/>
</dbReference>
<dbReference type="GO" id="GO:0031267">
    <property type="term" value="F:small GTPase binding"/>
    <property type="evidence" value="ECO:0007669"/>
    <property type="project" value="InterPro"/>
</dbReference>
<dbReference type="GO" id="GO:0005634">
    <property type="term" value="C:nucleus"/>
    <property type="evidence" value="ECO:0007669"/>
    <property type="project" value="TreeGrafter"/>
</dbReference>
<dbReference type="GO" id="GO:0006611">
    <property type="term" value="P:protein export from nucleus"/>
    <property type="evidence" value="ECO:0007669"/>
    <property type="project" value="InterPro"/>
</dbReference>
<dbReference type="Proteomes" id="UP000230423">
    <property type="component" value="Unassembled WGS sequence"/>
</dbReference>
<protein>
    <recommendedName>
        <fullName evidence="2">Importin N-terminal domain-containing protein</fullName>
    </recommendedName>
</protein>
<dbReference type="OrthoDB" id="5845985at2759"/>
<name>A0A2G9THS4_TELCI</name>
<sequence length="144" mass="16689">IFDHSVTNNWVVDHWVVESRARPPIGQHWVVEVDAILEYSDLAESKYFALQILESVIQTKWKSLPLVQRDGIKGFIVQFILKLSESRIESEKNSLLLHKLNLVLVQIVKQDWPKHWPSFITDIVESSKTNDNICVNNMNILSLL</sequence>
<dbReference type="PANTHER" id="PTHR11223:SF2">
    <property type="entry name" value="EXPORTIN-1"/>
    <property type="match status" value="1"/>
</dbReference>
<dbReference type="InterPro" id="IPR045065">
    <property type="entry name" value="XPO1/5"/>
</dbReference>
<evidence type="ECO:0000259" key="2">
    <source>
        <dbReference type="PROSITE" id="PS50166"/>
    </source>
</evidence>
<evidence type="ECO:0000313" key="3">
    <source>
        <dbReference type="EMBL" id="PIO57529.1"/>
    </source>
</evidence>
<gene>
    <name evidence="3" type="ORF">TELCIR_21057</name>
</gene>
<dbReference type="PANTHER" id="PTHR11223">
    <property type="entry name" value="EXPORTIN 1/5"/>
    <property type="match status" value="1"/>
</dbReference>
<dbReference type="AlphaFoldDB" id="A0A2G9THS4"/>
<comment type="similarity">
    <text evidence="1">Belongs to the exportin family.</text>
</comment>
<keyword evidence="4" id="KW-1185">Reference proteome</keyword>
<dbReference type="GO" id="GO:0000055">
    <property type="term" value="P:ribosomal large subunit export from nucleus"/>
    <property type="evidence" value="ECO:0007669"/>
    <property type="project" value="TreeGrafter"/>
</dbReference>
<organism evidence="3 4">
    <name type="scientific">Teladorsagia circumcincta</name>
    <name type="common">Brown stomach worm</name>
    <name type="synonym">Ostertagia circumcincta</name>
    <dbReference type="NCBI Taxonomy" id="45464"/>
    <lineage>
        <taxon>Eukaryota</taxon>
        <taxon>Metazoa</taxon>
        <taxon>Ecdysozoa</taxon>
        <taxon>Nematoda</taxon>
        <taxon>Chromadorea</taxon>
        <taxon>Rhabditida</taxon>
        <taxon>Rhabditina</taxon>
        <taxon>Rhabditomorpha</taxon>
        <taxon>Strongyloidea</taxon>
        <taxon>Trichostrongylidae</taxon>
        <taxon>Teladorsagia</taxon>
    </lineage>
</organism>
<feature type="non-terminal residue" evidence="3">
    <location>
        <position position="1"/>
    </location>
</feature>
<dbReference type="Gene3D" id="1.25.10.10">
    <property type="entry name" value="Leucine-rich Repeat Variant"/>
    <property type="match status" value="1"/>
</dbReference>
<dbReference type="InterPro" id="IPR001494">
    <property type="entry name" value="Importin-beta_N"/>
</dbReference>
<evidence type="ECO:0000256" key="1">
    <source>
        <dbReference type="ARBA" id="ARBA00009466"/>
    </source>
</evidence>